<dbReference type="EMBL" id="KN839861">
    <property type="protein sequence ID" value="KIJ61630.1"/>
    <property type="molecule type" value="Genomic_DNA"/>
</dbReference>
<organism evidence="1 2">
    <name type="scientific">Hydnomerulius pinastri MD-312</name>
    <dbReference type="NCBI Taxonomy" id="994086"/>
    <lineage>
        <taxon>Eukaryota</taxon>
        <taxon>Fungi</taxon>
        <taxon>Dikarya</taxon>
        <taxon>Basidiomycota</taxon>
        <taxon>Agaricomycotina</taxon>
        <taxon>Agaricomycetes</taxon>
        <taxon>Agaricomycetidae</taxon>
        <taxon>Boletales</taxon>
        <taxon>Boletales incertae sedis</taxon>
        <taxon>Leucogyrophana</taxon>
    </lineage>
</organism>
<proteinExistence type="predicted"/>
<reference evidence="1 2" key="1">
    <citation type="submission" date="2014-04" db="EMBL/GenBank/DDBJ databases">
        <title>Evolutionary Origins and Diversification of the Mycorrhizal Mutualists.</title>
        <authorList>
            <consortium name="DOE Joint Genome Institute"/>
            <consortium name="Mycorrhizal Genomics Consortium"/>
            <person name="Kohler A."/>
            <person name="Kuo A."/>
            <person name="Nagy L.G."/>
            <person name="Floudas D."/>
            <person name="Copeland A."/>
            <person name="Barry K.W."/>
            <person name="Cichocki N."/>
            <person name="Veneault-Fourrey C."/>
            <person name="LaButti K."/>
            <person name="Lindquist E.A."/>
            <person name="Lipzen A."/>
            <person name="Lundell T."/>
            <person name="Morin E."/>
            <person name="Murat C."/>
            <person name="Riley R."/>
            <person name="Ohm R."/>
            <person name="Sun H."/>
            <person name="Tunlid A."/>
            <person name="Henrissat B."/>
            <person name="Grigoriev I.V."/>
            <person name="Hibbett D.S."/>
            <person name="Martin F."/>
        </authorList>
    </citation>
    <scope>NUCLEOTIDE SEQUENCE [LARGE SCALE GENOMIC DNA]</scope>
    <source>
        <strain evidence="1 2">MD-312</strain>
    </source>
</reference>
<dbReference type="Gene3D" id="2.130.10.10">
    <property type="entry name" value="YVTN repeat-like/Quinoprotein amine dehydrogenase"/>
    <property type="match status" value="1"/>
</dbReference>
<gene>
    <name evidence="1" type="ORF">HYDPIDRAFT_115805</name>
</gene>
<dbReference type="AlphaFoldDB" id="A0A0C9VUE7"/>
<accession>A0A0C9VUE7</accession>
<evidence type="ECO:0000313" key="2">
    <source>
        <dbReference type="Proteomes" id="UP000053820"/>
    </source>
</evidence>
<dbReference type="Proteomes" id="UP000053820">
    <property type="component" value="Unassembled WGS sequence"/>
</dbReference>
<dbReference type="HOGENOM" id="CLU_3055971_0_0_1"/>
<dbReference type="InterPro" id="IPR015943">
    <property type="entry name" value="WD40/YVTN_repeat-like_dom_sf"/>
</dbReference>
<evidence type="ECO:0000313" key="1">
    <source>
        <dbReference type="EMBL" id="KIJ61630.1"/>
    </source>
</evidence>
<keyword evidence="2" id="KW-1185">Reference proteome</keyword>
<name>A0A0C9VUE7_9AGAM</name>
<protein>
    <submittedName>
        <fullName evidence="1">Uncharacterized protein</fullName>
    </submittedName>
</protein>
<feature type="non-terminal residue" evidence="1">
    <location>
        <position position="54"/>
    </location>
</feature>
<sequence>RLWNVYVDSQTSLVGSHQLLSTNHVYETKFSPDGKEITVGSPGAITIWDTQTGR</sequence>